<name>A0A1M6YSD1_9RHOB</name>
<dbReference type="Pfam" id="PF00871">
    <property type="entry name" value="Acetate_kinase"/>
    <property type="match status" value="1"/>
</dbReference>
<evidence type="ECO:0000256" key="3">
    <source>
        <dbReference type="ARBA" id="ARBA00022490"/>
    </source>
</evidence>
<dbReference type="PROSITE" id="PS01076">
    <property type="entry name" value="ACETATE_KINASE_2"/>
    <property type="match status" value="1"/>
</dbReference>
<dbReference type="Gene3D" id="3.30.420.40">
    <property type="match status" value="2"/>
</dbReference>
<dbReference type="OrthoDB" id="9771859at2"/>
<dbReference type="InterPro" id="IPR023865">
    <property type="entry name" value="Aliphatic_acid_kinase_CS"/>
</dbReference>
<evidence type="ECO:0000256" key="9">
    <source>
        <dbReference type="HAMAP-Rule" id="MF_00542"/>
    </source>
</evidence>
<evidence type="ECO:0000256" key="7">
    <source>
        <dbReference type="ARBA" id="ARBA00022840"/>
    </source>
</evidence>
<dbReference type="SUPFAM" id="SSF53067">
    <property type="entry name" value="Actin-like ATPase domain"/>
    <property type="match status" value="2"/>
</dbReference>
<dbReference type="InterPro" id="IPR000890">
    <property type="entry name" value="Aliphatic_acid_kin_short-chain"/>
</dbReference>
<dbReference type="InterPro" id="IPR043129">
    <property type="entry name" value="ATPase_NBD"/>
</dbReference>
<keyword evidence="12" id="KW-1185">Reference proteome</keyword>
<dbReference type="GO" id="GO:0008776">
    <property type="term" value="F:acetate kinase activity"/>
    <property type="evidence" value="ECO:0007669"/>
    <property type="project" value="TreeGrafter"/>
</dbReference>
<keyword evidence="4 9" id="KW-0808">Transferase</keyword>
<reference evidence="11 12" key="1">
    <citation type="submission" date="2016-11" db="EMBL/GenBank/DDBJ databases">
        <authorList>
            <person name="Jaros S."/>
            <person name="Januszkiewicz K."/>
            <person name="Wedrychowicz H."/>
        </authorList>
    </citation>
    <scope>NUCLEOTIDE SEQUENCE [LARGE SCALE GENOMIC DNA]</scope>
    <source>
        <strain evidence="11 12">DSM 29589</strain>
    </source>
</reference>
<dbReference type="AlphaFoldDB" id="A0A1M6YSD1"/>
<keyword evidence="7 9" id="KW-0067">ATP-binding</keyword>
<dbReference type="GO" id="GO:0047761">
    <property type="term" value="F:butyrate kinase activity"/>
    <property type="evidence" value="ECO:0007669"/>
    <property type="project" value="UniProtKB-UniRule"/>
</dbReference>
<comment type="subcellular location">
    <subcellularLocation>
        <location evidence="1 9">Cytoplasm</location>
    </subcellularLocation>
</comment>
<dbReference type="HAMAP" id="MF_00542">
    <property type="entry name" value="Butyrate_kinase"/>
    <property type="match status" value="1"/>
</dbReference>
<comment type="catalytic activity">
    <reaction evidence="8 9">
        <text>butanoate + ATP = butanoyl phosphate + ADP</text>
        <dbReference type="Rhea" id="RHEA:13585"/>
        <dbReference type="ChEBI" id="CHEBI:17968"/>
        <dbReference type="ChEBI" id="CHEBI:30616"/>
        <dbReference type="ChEBI" id="CHEBI:58079"/>
        <dbReference type="ChEBI" id="CHEBI:456216"/>
        <dbReference type="EC" id="2.7.2.7"/>
    </reaction>
</comment>
<protein>
    <recommendedName>
        <fullName evidence="9">Probable butyrate kinase</fullName>
        <shortName evidence="9">BK</shortName>
        <ecNumber evidence="9">2.7.2.7</ecNumber>
    </recommendedName>
    <alternativeName>
        <fullName evidence="9">Branched-chain carboxylic acid kinase</fullName>
    </alternativeName>
</protein>
<evidence type="ECO:0000256" key="6">
    <source>
        <dbReference type="ARBA" id="ARBA00022777"/>
    </source>
</evidence>
<evidence type="ECO:0000256" key="4">
    <source>
        <dbReference type="ARBA" id="ARBA00022679"/>
    </source>
</evidence>
<dbReference type="EMBL" id="FRBR01000001">
    <property type="protein sequence ID" value="SHL21231.1"/>
    <property type="molecule type" value="Genomic_DNA"/>
</dbReference>
<dbReference type="NCBIfam" id="NF002834">
    <property type="entry name" value="PRK03011.1-5"/>
    <property type="match status" value="1"/>
</dbReference>
<dbReference type="NCBIfam" id="TIGR02707">
    <property type="entry name" value="butyr_kinase"/>
    <property type="match status" value="1"/>
</dbReference>
<dbReference type="PANTHER" id="PTHR21060:SF15">
    <property type="entry name" value="ACETATE KINASE-RELATED"/>
    <property type="match status" value="1"/>
</dbReference>
<dbReference type="CDD" id="cd24011">
    <property type="entry name" value="ASKHA_NBD_BK"/>
    <property type="match status" value="1"/>
</dbReference>
<dbReference type="EC" id="2.7.2.7" evidence="9"/>
<evidence type="ECO:0000256" key="5">
    <source>
        <dbReference type="ARBA" id="ARBA00022741"/>
    </source>
</evidence>
<dbReference type="GO" id="GO:0005524">
    <property type="term" value="F:ATP binding"/>
    <property type="evidence" value="ECO:0007669"/>
    <property type="project" value="UniProtKB-KW"/>
</dbReference>
<keyword evidence="6 9" id="KW-0418">Kinase</keyword>
<dbReference type="GO" id="GO:0005737">
    <property type="term" value="C:cytoplasm"/>
    <property type="evidence" value="ECO:0007669"/>
    <property type="project" value="UniProtKB-SubCell"/>
</dbReference>
<evidence type="ECO:0000256" key="2">
    <source>
        <dbReference type="ARBA" id="ARBA00008748"/>
    </source>
</evidence>
<keyword evidence="3 9" id="KW-0963">Cytoplasm</keyword>
<sequence length="367" mass="39020">MTDPAILSINPGTTTTRCALFAVNGAQVTPLAEEVLDHDDTVMARFSSIADQLDFRAGHVAGFLDRHLGARRLVACAGRGGMLTPVPSGVIAVNDALVDFALHRPVYHHASNLGAPLAHRIAQAHDVPSYVVDPVSVDELPPVARLSGVEDLPRFSFVHALNIRACGRRLAADLDKPFDEICAVVAHLGAGFSIAALLGGRLVDSSNRMEISPFTPERAGGLPPLPLIDLCYSGKYSKEALLKRLYGQGGVYGYLGTRDMRRVEKMIEDGNQRARLIHDAMLYQVGKAIGAMAAVAGFDLDAIVLTGGLAHSARVADTLRARTRALAPLHVYPGSDECLALAQGAARVLAGQEAPLTWPVTPPRQVA</sequence>
<dbReference type="PRINTS" id="PR00471">
    <property type="entry name" value="ACETATEKNASE"/>
</dbReference>
<gene>
    <name evidence="9" type="primary">buk</name>
    <name evidence="11" type="ORF">SAMN05444398_1011014</name>
</gene>
<keyword evidence="5 9" id="KW-0547">Nucleotide-binding</keyword>
<accession>A0A1M6YSD1</accession>
<evidence type="ECO:0000256" key="10">
    <source>
        <dbReference type="RuleBase" id="RU003835"/>
    </source>
</evidence>
<dbReference type="GO" id="GO:0006083">
    <property type="term" value="P:acetate metabolic process"/>
    <property type="evidence" value="ECO:0007669"/>
    <property type="project" value="TreeGrafter"/>
</dbReference>
<dbReference type="STRING" id="337701.SAMN05444398_1011014"/>
<evidence type="ECO:0000256" key="1">
    <source>
        <dbReference type="ARBA" id="ARBA00004496"/>
    </source>
</evidence>
<organism evidence="11 12">
    <name type="scientific">Roseovarius pacificus</name>
    <dbReference type="NCBI Taxonomy" id="337701"/>
    <lineage>
        <taxon>Bacteria</taxon>
        <taxon>Pseudomonadati</taxon>
        <taxon>Pseudomonadota</taxon>
        <taxon>Alphaproteobacteria</taxon>
        <taxon>Rhodobacterales</taxon>
        <taxon>Roseobacteraceae</taxon>
        <taxon>Roseovarius</taxon>
    </lineage>
</organism>
<evidence type="ECO:0000313" key="12">
    <source>
        <dbReference type="Proteomes" id="UP000183974"/>
    </source>
</evidence>
<dbReference type="Proteomes" id="UP000183974">
    <property type="component" value="Unassembled WGS sequence"/>
</dbReference>
<proteinExistence type="inferred from homology"/>
<comment type="similarity">
    <text evidence="2 9 10">Belongs to the acetokinase family.</text>
</comment>
<evidence type="ECO:0000256" key="8">
    <source>
        <dbReference type="ARBA" id="ARBA00048596"/>
    </source>
</evidence>
<evidence type="ECO:0000313" key="11">
    <source>
        <dbReference type="EMBL" id="SHL21231.1"/>
    </source>
</evidence>
<dbReference type="InterPro" id="IPR011245">
    <property type="entry name" value="Butyrate_kin"/>
</dbReference>
<dbReference type="RefSeq" id="WP_073033407.1">
    <property type="nucleotide sequence ID" value="NZ_BMLR01000001.1"/>
</dbReference>
<dbReference type="PANTHER" id="PTHR21060">
    <property type="entry name" value="ACETATE KINASE"/>
    <property type="match status" value="1"/>
</dbReference>
<dbReference type="PIRSF" id="PIRSF036458">
    <property type="entry name" value="Butyrate_kin"/>
    <property type="match status" value="1"/>
</dbReference>